<dbReference type="eggNOG" id="KOG0908">
    <property type="taxonomic scope" value="Eukaryota"/>
</dbReference>
<dbReference type="EMBL" id="GL871172">
    <property type="protein sequence ID" value="EGC32833.1"/>
    <property type="molecule type" value="Genomic_DNA"/>
</dbReference>
<keyword evidence="4 6" id="KW-1015">Disulfide bond</keyword>
<dbReference type="InterPro" id="IPR013766">
    <property type="entry name" value="Thioredoxin_domain"/>
</dbReference>
<comment type="function">
    <text evidence="1">Participates in various redox reactions through the reversible oxidation of its active center dithiol to a disulfide and catalyzes dithiol-disulfide exchange reactions.</text>
</comment>
<evidence type="ECO:0000256" key="3">
    <source>
        <dbReference type="ARBA" id="ARBA00022982"/>
    </source>
</evidence>
<dbReference type="InterPro" id="IPR036249">
    <property type="entry name" value="Thioredoxin-like_sf"/>
</dbReference>
<dbReference type="VEuPathDB" id="AmoebaDB:DICPUDRAFT_49331"/>
<protein>
    <recommendedName>
        <fullName evidence="5">Thioredoxin</fullName>
    </recommendedName>
</protein>
<reference evidence="9" key="1">
    <citation type="journal article" date="2011" name="Genome Biol.">
        <title>Comparative genomics of the social amoebae Dictyostelium discoideum and Dictyostelium purpureum.</title>
        <authorList>
            <consortium name="US DOE Joint Genome Institute (JGI-PGF)"/>
            <person name="Sucgang R."/>
            <person name="Kuo A."/>
            <person name="Tian X."/>
            <person name="Salerno W."/>
            <person name="Parikh A."/>
            <person name="Feasley C.L."/>
            <person name="Dalin E."/>
            <person name="Tu H."/>
            <person name="Huang E."/>
            <person name="Barry K."/>
            <person name="Lindquist E."/>
            <person name="Shapiro H."/>
            <person name="Bruce D."/>
            <person name="Schmutz J."/>
            <person name="Salamov A."/>
            <person name="Fey P."/>
            <person name="Gaudet P."/>
            <person name="Anjard C."/>
            <person name="Babu M.M."/>
            <person name="Basu S."/>
            <person name="Bushmanova Y."/>
            <person name="van der Wel H."/>
            <person name="Katoh-Kurasawa M."/>
            <person name="Dinh C."/>
            <person name="Coutinho P.M."/>
            <person name="Saito T."/>
            <person name="Elias M."/>
            <person name="Schaap P."/>
            <person name="Kay R.R."/>
            <person name="Henrissat B."/>
            <person name="Eichinger L."/>
            <person name="Rivero F."/>
            <person name="Putnam N.H."/>
            <person name="West C.M."/>
            <person name="Loomis W.F."/>
            <person name="Chisholm R.L."/>
            <person name="Shaulsky G."/>
            <person name="Strassmann J.E."/>
            <person name="Queller D.C."/>
            <person name="Kuspa A."/>
            <person name="Grigoriev I.V."/>
        </authorList>
    </citation>
    <scope>NUCLEOTIDE SEQUENCE [LARGE SCALE GENOMIC DNA]</scope>
    <source>
        <strain evidence="9">QSDP1</strain>
    </source>
</reference>
<dbReference type="OrthoDB" id="25146at2759"/>
<dbReference type="OMA" id="RIICCYG"/>
<dbReference type="SUPFAM" id="SSF52833">
    <property type="entry name" value="Thioredoxin-like"/>
    <property type="match status" value="1"/>
</dbReference>
<evidence type="ECO:0000259" key="7">
    <source>
        <dbReference type="PROSITE" id="PS51352"/>
    </source>
</evidence>
<organism evidence="8 9">
    <name type="scientific">Dictyostelium purpureum</name>
    <name type="common">Slime mold</name>
    <dbReference type="NCBI Taxonomy" id="5786"/>
    <lineage>
        <taxon>Eukaryota</taxon>
        <taxon>Amoebozoa</taxon>
        <taxon>Evosea</taxon>
        <taxon>Eumycetozoa</taxon>
        <taxon>Dictyostelia</taxon>
        <taxon>Dictyosteliales</taxon>
        <taxon>Dictyosteliaceae</taxon>
        <taxon>Dictyostelium</taxon>
    </lineage>
</organism>
<dbReference type="Proteomes" id="UP000001064">
    <property type="component" value="Unassembled WGS sequence"/>
</dbReference>
<dbReference type="InterPro" id="IPR005746">
    <property type="entry name" value="Thioredoxin"/>
</dbReference>
<dbReference type="PRINTS" id="PR00421">
    <property type="entry name" value="THIOREDOXIN"/>
</dbReference>
<dbReference type="STRING" id="5786.F0ZTB2"/>
<comment type="similarity">
    <text evidence="5">Belongs to the thioredoxin family.</text>
</comment>
<dbReference type="PROSITE" id="PS51352">
    <property type="entry name" value="THIOREDOXIN_2"/>
    <property type="match status" value="1"/>
</dbReference>
<dbReference type="InParanoid" id="F0ZTB2"/>
<gene>
    <name evidence="8" type="ORF">DICPUDRAFT_49331</name>
</gene>
<dbReference type="GO" id="GO:0005829">
    <property type="term" value="C:cytosol"/>
    <property type="evidence" value="ECO:0000318"/>
    <property type="project" value="GO_Central"/>
</dbReference>
<evidence type="ECO:0000313" key="9">
    <source>
        <dbReference type="Proteomes" id="UP000001064"/>
    </source>
</evidence>
<evidence type="ECO:0000256" key="1">
    <source>
        <dbReference type="ARBA" id="ARBA00003318"/>
    </source>
</evidence>
<evidence type="ECO:0000256" key="4">
    <source>
        <dbReference type="ARBA" id="ARBA00023157"/>
    </source>
</evidence>
<dbReference type="PIRSF" id="PIRSF000077">
    <property type="entry name" value="Thioredoxin"/>
    <property type="match status" value="1"/>
</dbReference>
<dbReference type="KEGG" id="dpp:DICPUDRAFT_49331"/>
<feature type="domain" description="Thioredoxin" evidence="7">
    <location>
        <begin position="1"/>
        <end position="104"/>
    </location>
</feature>
<keyword evidence="6" id="KW-0676">Redox-active center</keyword>
<evidence type="ECO:0000256" key="6">
    <source>
        <dbReference type="PIRSR" id="PIRSR000077-4"/>
    </source>
</evidence>
<evidence type="ECO:0000313" key="8">
    <source>
        <dbReference type="EMBL" id="EGC32833.1"/>
    </source>
</evidence>
<dbReference type="Pfam" id="PF00085">
    <property type="entry name" value="Thioredoxin"/>
    <property type="match status" value="1"/>
</dbReference>
<feature type="disulfide bond" description="Redox-active" evidence="6">
    <location>
        <begin position="31"/>
        <end position="34"/>
    </location>
</feature>
<dbReference type="InterPro" id="IPR017937">
    <property type="entry name" value="Thioredoxin_CS"/>
</dbReference>
<dbReference type="PANTHER" id="PTHR46115">
    <property type="entry name" value="THIOREDOXIN-LIKE PROTEIN 1"/>
    <property type="match status" value="1"/>
</dbReference>
<dbReference type="AlphaFoldDB" id="F0ZTB2"/>
<dbReference type="RefSeq" id="XP_003290656.1">
    <property type="nucleotide sequence ID" value="XM_003290608.1"/>
</dbReference>
<dbReference type="PROSITE" id="PS00194">
    <property type="entry name" value="THIOREDOXIN_1"/>
    <property type="match status" value="1"/>
</dbReference>
<sequence length="104" mass="11288">MTFSEPQNTTEYNQIFASADVAIVYLTATWCGPCRAIAPVFSRLANENPEIAFIKVDVDKCHDLPLASSVTGVPTFVAFRTKVEVDRKTGASPAAIEGLIKLLK</sequence>
<dbReference type="CDD" id="cd02947">
    <property type="entry name" value="TRX_family"/>
    <property type="match status" value="1"/>
</dbReference>
<name>F0ZTB2_DICPU</name>
<keyword evidence="3" id="KW-0249">Electron transport</keyword>
<dbReference type="GO" id="GO:0015035">
    <property type="term" value="F:protein-disulfide reductase activity"/>
    <property type="evidence" value="ECO:0000318"/>
    <property type="project" value="GO_Central"/>
</dbReference>
<dbReference type="GeneID" id="10508198"/>
<keyword evidence="2" id="KW-0813">Transport</keyword>
<evidence type="ECO:0000256" key="2">
    <source>
        <dbReference type="ARBA" id="ARBA00022448"/>
    </source>
</evidence>
<accession>F0ZTB2</accession>
<evidence type="ECO:0000256" key="5">
    <source>
        <dbReference type="PIRNR" id="PIRNR000077"/>
    </source>
</evidence>
<dbReference type="Gene3D" id="3.40.30.10">
    <property type="entry name" value="Glutaredoxin"/>
    <property type="match status" value="1"/>
</dbReference>
<proteinExistence type="inferred from homology"/>
<keyword evidence="9" id="KW-1185">Reference proteome</keyword>